<keyword evidence="3 7" id="KW-0812">Transmembrane</keyword>
<comment type="subcellular location">
    <subcellularLocation>
        <location evidence="1">Membrane</location>
        <topology evidence="1">Multi-pass membrane protein</topology>
    </subcellularLocation>
</comment>
<dbReference type="PROSITE" id="PS01246">
    <property type="entry name" value="UPF0003"/>
    <property type="match status" value="1"/>
</dbReference>
<feature type="transmembrane region" description="Helical" evidence="7">
    <location>
        <begin position="280"/>
        <end position="300"/>
    </location>
</feature>
<keyword evidence="11" id="KW-1185">Reference proteome</keyword>
<keyword evidence="5 7" id="KW-0472">Membrane</keyword>
<evidence type="ECO:0000259" key="9">
    <source>
        <dbReference type="Pfam" id="PF00924"/>
    </source>
</evidence>
<dbReference type="Gene3D" id="2.30.30.60">
    <property type="match status" value="1"/>
</dbReference>
<feature type="transmembrane region" description="Helical" evidence="7">
    <location>
        <begin position="255"/>
        <end position="274"/>
    </location>
</feature>
<feature type="domain" description="Mechanosensitive ion channel MscS" evidence="9">
    <location>
        <begin position="371"/>
        <end position="436"/>
    </location>
</feature>
<dbReference type="GO" id="GO:0016020">
    <property type="term" value="C:membrane"/>
    <property type="evidence" value="ECO:0007669"/>
    <property type="project" value="UniProtKB-SubCell"/>
</dbReference>
<evidence type="ECO:0000256" key="8">
    <source>
        <dbReference type="SAM" id="SignalP"/>
    </source>
</evidence>
<proteinExistence type="inferred from homology"/>
<keyword evidence="4 7" id="KW-1133">Transmembrane helix</keyword>
<evidence type="ECO:0000256" key="7">
    <source>
        <dbReference type="SAM" id="Phobius"/>
    </source>
</evidence>
<keyword evidence="8" id="KW-0732">Signal</keyword>
<feature type="chain" id="PRO_5021349991" evidence="8">
    <location>
        <begin position="24"/>
        <end position="544"/>
    </location>
</feature>
<organism evidence="10 11">
    <name type="scientific">Mangrovimicrobium sediminis</name>
    <dbReference type="NCBI Taxonomy" id="2562682"/>
    <lineage>
        <taxon>Bacteria</taxon>
        <taxon>Pseudomonadati</taxon>
        <taxon>Pseudomonadota</taxon>
        <taxon>Gammaproteobacteria</taxon>
        <taxon>Cellvibrionales</taxon>
        <taxon>Halieaceae</taxon>
        <taxon>Mangrovimicrobium</taxon>
    </lineage>
</organism>
<evidence type="ECO:0000256" key="3">
    <source>
        <dbReference type="ARBA" id="ARBA00022692"/>
    </source>
</evidence>
<gene>
    <name evidence="10" type="ORF">E4634_13760</name>
</gene>
<feature type="transmembrane region" description="Helical" evidence="7">
    <location>
        <begin position="210"/>
        <end position="234"/>
    </location>
</feature>
<dbReference type="SUPFAM" id="SSF50182">
    <property type="entry name" value="Sm-like ribonucleoproteins"/>
    <property type="match status" value="1"/>
</dbReference>
<dbReference type="InterPro" id="IPR010920">
    <property type="entry name" value="LSM_dom_sf"/>
</dbReference>
<feature type="transmembrane region" description="Helical" evidence="7">
    <location>
        <begin position="348"/>
        <end position="368"/>
    </location>
</feature>
<dbReference type="OrthoDB" id="9775207at2"/>
<feature type="compositionally biased region" description="Basic and acidic residues" evidence="6">
    <location>
        <begin position="43"/>
        <end position="54"/>
    </location>
</feature>
<feature type="transmembrane region" description="Helical" evidence="7">
    <location>
        <begin position="321"/>
        <end position="342"/>
    </location>
</feature>
<dbReference type="RefSeq" id="WP_135444843.1">
    <property type="nucleotide sequence ID" value="NZ_SRLE01000009.1"/>
</dbReference>
<evidence type="ECO:0000256" key="1">
    <source>
        <dbReference type="ARBA" id="ARBA00004141"/>
    </source>
</evidence>
<dbReference type="PANTHER" id="PTHR30566:SF5">
    <property type="entry name" value="MECHANOSENSITIVE ION CHANNEL PROTEIN 1, MITOCHONDRIAL-RELATED"/>
    <property type="match status" value="1"/>
</dbReference>
<dbReference type="Gene3D" id="1.10.287.1260">
    <property type="match status" value="1"/>
</dbReference>
<dbReference type="Proteomes" id="UP000298050">
    <property type="component" value="Unassembled WGS sequence"/>
</dbReference>
<feature type="signal peptide" evidence="8">
    <location>
        <begin position="1"/>
        <end position="23"/>
    </location>
</feature>
<dbReference type="InterPro" id="IPR006685">
    <property type="entry name" value="MscS_channel_2nd"/>
</dbReference>
<comment type="caution">
    <text evidence="10">The sequence shown here is derived from an EMBL/GenBank/DDBJ whole genome shotgun (WGS) entry which is preliminary data.</text>
</comment>
<dbReference type="SUPFAM" id="SSF82861">
    <property type="entry name" value="Mechanosensitive channel protein MscS (YggB), transmembrane region"/>
    <property type="match status" value="1"/>
</dbReference>
<dbReference type="EMBL" id="SRLE01000009">
    <property type="protein sequence ID" value="TGD72587.1"/>
    <property type="molecule type" value="Genomic_DNA"/>
</dbReference>
<accession>A0A4Z0LZK2</accession>
<dbReference type="PANTHER" id="PTHR30566">
    <property type="entry name" value="YNAI-RELATED MECHANOSENSITIVE ION CHANNEL"/>
    <property type="match status" value="1"/>
</dbReference>
<evidence type="ECO:0000256" key="2">
    <source>
        <dbReference type="ARBA" id="ARBA00008017"/>
    </source>
</evidence>
<reference evidence="10 11" key="1">
    <citation type="submission" date="2019-04" db="EMBL/GenBank/DDBJ databases">
        <title>Taxonomy of novel Haliea sp. from mangrove soil of West Coast of India.</title>
        <authorList>
            <person name="Verma A."/>
            <person name="Kumar P."/>
            <person name="Krishnamurthi S."/>
        </authorList>
    </citation>
    <scope>NUCLEOTIDE SEQUENCE [LARGE SCALE GENOMIC DNA]</scope>
    <source>
        <strain evidence="10 11">SAOS-164</strain>
    </source>
</reference>
<evidence type="ECO:0000256" key="4">
    <source>
        <dbReference type="ARBA" id="ARBA00022989"/>
    </source>
</evidence>
<dbReference type="InterPro" id="IPR011014">
    <property type="entry name" value="MscS_channel_TM-2"/>
</dbReference>
<name>A0A4Z0LZK2_9GAMM</name>
<feature type="region of interest" description="Disordered" evidence="6">
    <location>
        <begin position="43"/>
        <end position="62"/>
    </location>
</feature>
<sequence length="544" mass="60158">MPNALLRLLLLVCTCLAPLYAMAQEAPQQSDISARELLEAAEKTERVQAERGRDAAGTGEEAATPMSAVLGLREALRARDYATASSYLDRRYVDEYVGKYSDEQLVRALAYVWNQQNIVDITGISDLPEGNLDDGLPSYRDQIGSIKLLEETIPVYLQRVPDGSGGKQWKLSNATVARIPDMWRELGYSPLAVKLGDWLPQFRVLGMENWQVIALVLSFLVAWPLASLVSYLLMRIALVIPNNFPDGIRRFFRRTVRFFAFLIIARMLIGQIGLSLTTRILLNSSGIEFVAAAVLVLGLLSLLRDYQIRKLQHAGNTQYVALLRPFTTMLKVLVVTIIALVWANQAGYDMSTILAGLGVGSLAVALAAQKTLENLIGAITLYTARPVSAGDFCRFGDITGTVEEIGLRSTVLRTLDRSLVYIPNSVFSSQEVENFTARDRIRYFRRFQMQLPGSAELREILGEVRQLFANTAEVIDDTISVRFEDIRDANAILRLDAGIATRDFQQFLAVAEELNLGIMAIAEHAGARFTGPGMLLQGADSSAE</sequence>
<dbReference type="InterPro" id="IPR006686">
    <property type="entry name" value="MscS_channel_CS"/>
</dbReference>
<evidence type="ECO:0000313" key="10">
    <source>
        <dbReference type="EMBL" id="TGD72587.1"/>
    </source>
</evidence>
<dbReference type="AlphaFoldDB" id="A0A4Z0LZK2"/>
<comment type="similarity">
    <text evidence="2">Belongs to the MscS (TC 1.A.23) family.</text>
</comment>
<dbReference type="Pfam" id="PF00924">
    <property type="entry name" value="MS_channel_2nd"/>
    <property type="match status" value="1"/>
</dbReference>
<evidence type="ECO:0000256" key="6">
    <source>
        <dbReference type="SAM" id="MobiDB-lite"/>
    </source>
</evidence>
<protein>
    <submittedName>
        <fullName evidence="10">Mechanosensitive ion channel</fullName>
    </submittedName>
</protein>
<evidence type="ECO:0000313" key="11">
    <source>
        <dbReference type="Proteomes" id="UP000298050"/>
    </source>
</evidence>
<evidence type="ECO:0000256" key="5">
    <source>
        <dbReference type="ARBA" id="ARBA00023136"/>
    </source>
</evidence>
<dbReference type="GO" id="GO:0008381">
    <property type="term" value="F:mechanosensitive monoatomic ion channel activity"/>
    <property type="evidence" value="ECO:0007669"/>
    <property type="project" value="UniProtKB-ARBA"/>
</dbReference>
<dbReference type="InterPro" id="IPR023408">
    <property type="entry name" value="MscS_beta-dom_sf"/>
</dbReference>